<feature type="domain" description="NodB homology" evidence="5">
    <location>
        <begin position="216"/>
        <end position="391"/>
    </location>
</feature>
<keyword evidence="1" id="KW-0479">Metal-binding</keyword>
<dbReference type="InterPro" id="IPR002509">
    <property type="entry name" value="NODB_dom"/>
</dbReference>
<evidence type="ECO:0000256" key="1">
    <source>
        <dbReference type="ARBA" id="ARBA00022723"/>
    </source>
</evidence>
<dbReference type="GO" id="GO:0046872">
    <property type="term" value="F:metal ion binding"/>
    <property type="evidence" value="ECO:0007669"/>
    <property type="project" value="UniProtKB-KW"/>
</dbReference>
<evidence type="ECO:0000256" key="3">
    <source>
        <dbReference type="SAM" id="MobiDB-lite"/>
    </source>
</evidence>
<dbReference type="InterPro" id="IPR050248">
    <property type="entry name" value="Polysacc_deacetylase_ArnD"/>
</dbReference>
<dbReference type="SUPFAM" id="SSF88713">
    <property type="entry name" value="Glycoside hydrolase/deacetylase"/>
    <property type="match status" value="1"/>
</dbReference>
<feature type="region of interest" description="Disordered" evidence="3">
    <location>
        <begin position="165"/>
        <end position="192"/>
    </location>
</feature>
<dbReference type="PROSITE" id="PS51677">
    <property type="entry name" value="NODB"/>
    <property type="match status" value="1"/>
</dbReference>
<keyword evidence="7" id="KW-1185">Reference proteome</keyword>
<keyword evidence="2" id="KW-0378">Hydrolase</keyword>
<protein>
    <submittedName>
        <fullName evidence="6">Polysaccharide deacetylase family protein</fullName>
    </submittedName>
</protein>
<organism evidence="6 7">
    <name type="scientific">Ornithinibacillus hominis</name>
    <dbReference type="NCBI Taxonomy" id="2763055"/>
    <lineage>
        <taxon>Bacteria</taxon>
        <taxon>Bacillati</taxon>
        <taxon>Bacillota</taxon>
        <taxon>Bacilli</taxon>
        <taxon>Bacillales</taxon>
        <taxon>Bacillaceae</taxon>
        <taxon>Ornithinibacillus</taxon>
    </lineage>
</organism>
<dbReference type="Gene3D" id="3.20.20.370">
    <property type="entry name" value="Glycoside hydrolase/deacetylase"/>
    <property type="match status" value="1"/>
</dbReference>
<dbReference type="InterPro" id="IPR011330">
    <property type="entry name" value="Glyco_hydro/deAcase_b/a-brl"/>
</dbReference>
<feature type="transmembrane region" description="Helical" evidence="4">
    <location>
        <begin position="137"/>
        <end position="159"/>
    </location>
</feature>
<dbReference type="CDD" id="cd10917">
    <property type="entry name" value="CE4_NodB_like_6s_7s"/>
    <property type="match status" value="1"/>
</dbReference>
<dbReference type="RefSeq" id="WP_186871172.1">
    <property type="nucleotide sequence ID" value="NZ_JACOOL010000016.1"/>
</dbReference>
<dbReference type="EMBL" id="JACOOL010000016">
    <property type="protein sequence ID" value="MBC5638466.1"/>
    <property type="molecule type" value="Genomic_DNA"/>
</dbReference>
<proteinExistence type="predicted"/>
<keyword evidence="4" id="KW-0812">Transmembrane</keyword>
<sequence>MHQVKLLQLIRIHKQGDTHYLHIMLHANEKTTYYWQVDRETAIRLQAITDFSKGYFYQLSWESTHRQSHITQTYRNESKNLGFICSKRYAEQLTQIQHAESTEQLEELAFLSRNLAFKQETSLSGSRKQRKQRKLPWPLTATFILLLAILSSFTCHAIFTNVNADSEKQEETTEQPIQEEPKPETMLPEDSMTSEEERAIPAVALDAEISSGLDEGMVALTFDDGPSDYSKQIVDILTEFGAGGTFFLIGSNMDEHPDSVEYIHDNNFSIGTHSVNHINFASSSLATQKGELQQSIEMIEAVTGEAVTLFRPPYGQMNEDTKQLSRELGQRIVLWNNDPKDWESRNASNILQQVKSQDVSGSIILLHETEATVDALPEIISYLQEQGLQLVSLQ</sequence>
<dbReference type="PANTHER" id="PTHR10587:SF133">
    <property type="entry name" value="CHITIN DEACETYLASE 1-RELATED"/>
    <property type="match status" value="1"/>
</dbReference>
<keyword evidence="4" id="KW-0472">Membrane</keyword>
<dbReference type="PANTHER" id="PTHR10587">
    <property type="entry name" value="GLYCOSYL TRANSFERASE-RELATED"/>
    <property type="match status" value="1"/>
</dbReference>
<dbReference type="AlphaFoldDB" id="A0A923RK19"/>
<keyword evidence="4" id="KW-1133">Transmembrane helix</keyword>
<comment type="caution">
    <text evidence="6">The sequence shown here is derived from an EMBL/GenBank/DDBJ whole genome shotgun (WGS) entry which is preliminary data.</text>
</comment>
<dbReference type="GO" id="GO:0005975">
    <property type="term" value="P:carbohydrate metabolic process"/>
    <property type="evidence" value="ECO:0007669"/>
    <property type="project" value="InterPro"/>
</dbReference>
<dbReference type="Pfam" id="PF01522">
    <property type="entry name" value="Polysacc_deac_1"/>
    <property type="match status" value="1"/>
</dbReference>
<evidence type="ECO:0000313" key="7">
    <source>
        <dbReference type="Proteomes" id="UP000637359"/>
    </source>
</evidence>
<evidence type="ECO:0000259" key="5">
    <source>
        <dbReference type="PROSITE" id="PS51677"/>
    </source>
</evidence>
<reference evidence="6" key="1">
    <citation type="submission" date="2020-08" db="EMBL/GenBank/DDBJ databases">
        <title>Genome public.</title>
        <authorList>
            <person name="Liu C."/>
            <person name="Sun Q."/>
        </authorList>
    </citation>
    <scope>NUCLEOTIDE SEQUENCE</scope>
    <source>
        <strain evidence="6">BX22</strain>
    </source>
</reference>
<name>A0A923RK19_9BACI</name>
<evidence type="ECO:0000313" key="6">
    <source>
        <dbReference type="EMBL" id="MBC5638466.1"/>
    </source>
</evidence>
<dbReference type="GO" id="GO:0016020">
    <property type="term" value="C:membrane"/>
    <property type="evidence" value="ECO:0007669"/>
    <property type="project" value="TreeGrafter"/>
</dbReference>
<dbReference type="GO" id="GO:0016810">
    <property type="term" value="F:hydrolase activity, acting on carbon-nitrogen (but not peptide) bonds"/>
    <property type="evidence" value="ECO:0007669"/>
    <property type="project" value="InterPro"/>
</dbReference>
<evidence type="ECO:0000256" key="2">
    <source>
        <dbReference type="ARBA" id="ARBA00022801"/>
    </source>
</evidence>
<dbReference type="Proteomes" id="UP000637359">
    <property type="component" value="Unassembled WGS sequence"/>
</dbReference>
<accession>A0A923RK19</accession>
<evidence type="ECO:0000256" key="4">
    <source>
        <dbReference type="SAM" id="Phobius"/>
    </source>
</evidence>
<gene>
    <name evidence="6" type="ORF">H8S33_16950</name>
</gene>